<dbReference type="AlphaFoldDB" id="A0A1F4VEX8"/>
<feature type="transmembrane region" description="Helical" evidence="1">
    <location>
        <begin position="12"/>
        <end position="34"/>
    </location>
</feature>
<dbReference type="EMBL" id="MEVI01000002">
    <property type="protein sequence ID" value="OGC55490.1"/>
    <property type="molecule type" value="Genomic_DNA"/>
</dbReference>
<evidence type="ECO:0000313" key="2">
    <source>
        <dbReference type="EMBL" id="OGC55490.1"/>
    </source>
</evidence>
<proteinExistence type="predicted"/>
<name>A0A1F4VEX8_UNCKA</name>
<feature type="transmembrane region" description="Helical" evidence="1">
    <location>
        <begin position="54"/>
        <end position="73"/>
    </location>
</feature>
<sequence length="74" mass="8376">MVDASNVFQTFAVFFSKLGFFIFLPLSVAVFIFANARRFESENTKRRLMNFVKLALLIFGGLQLPSILVRLISG</sequence>
<evidence type="ECO:0000313" key="3">
    <source>
        <dbReference type="Proteomes" id="UP000176504"/>
    </source>
</evidence>
<keyword evidence="1" id="KW-1133">Transmembrane helix</keyword>
<comment type="caution">
    <text evidence="2">The sequence shown here is derived from an EMBL/GenBank/DDBJ whole genome shotgun (WGS) entry which is preliminary data.</text>
</comment>
<protein>
    <submittedName>
        <fullName evidence="2">Uncharacterized protein</fullName>
    </submittedName>
</protein>
<accession>A0A1F4VEX8</accession>
<organism evidence="2 3">
    <name type="scientific">candidate division WWE3 bacterium RIFCSPLOWO2_01_FULL_41_18</name>
    <dbReference type="NCBI Taxonomy" id="1802625"/>
    <lineage>
        <taxon>Bacteria</taxon>
        <taxon>Katanobacteria</taxon>
    </lineage>
</organism>
<evidence type="ECO:0000256" key="1">
    <source>
        <dbReference type="SAM" id="Phobius"/>
    </source>
</evidence>
<gene>
    <name evidence="2" type="ORF">A3A78_00850</name>
</gene>
<dbReference type="Proteomes" id="UP000176504">
    <property type="component" value="Unassembled WGS sequence"/>
</dbReference>
<keyword evidence="1" id="KW-0472">Membrane</keyword>
<keyword evidence="1" id="KW-0812">Transmembrane</keyword>
<reference evidence="2 3" key="1">
    <citation type="journal article" date="2016" name="Nat. Commun.">
        <title>Thousands of microbial genomes shed light on interconnected biogeochemical processes in an aquifer system.</title>
        <authorList>
            <person name="Anantharaman K."/>
            <person name="Brown C.T."/>
            <person name="Hug L.A."/>
            <person name="Sharon I."/>
            <person name="Castelle C.J."/>
            <person name="Probst A.J."/>
            <person name="Thomas B.C."/>
            <person name="Singh A."/>
            <person name="Wilkins M.J."/>
            <person name="Karaoz U."/>
            <person name="Brodie E.L."/>
            <person name="Williams K.H."/>
            <person name="Hubbard S.S."/>
            <person name="Banfield J.F."/>
        </authorList>
    </citation>
    <scope>NUCLEOTIDE SEQUENCE [LARGE SCALE GENOMIC DNA]</scope>
</reference>